<keyword evidence="14" id="KW-1185">Reference proteome</keyword>
<evidence type="ECO:0000256" key="12">
    <source>
        <dbReference type="SAM" id="Phobius"/>
    </source>
</evidence>
<feature type="transmembrane region" description="Helical" evidence="12">
    <location>
        <begin position="385"/>
        <end position="406"/>
    </location>
</feature>
<dbReference type="CDD" id="cd17487">
    <property type="entry name" value="MFS_MFSD5_like"/>
    <property type="match status" value="1"/>
</dbReference>
<dbReference type="PANTHER" id="PTHR23516">
    <property type="entry name" value="SAM (S-ADENOSYL METHIONINE) TRANSPORTER"/>
    <property type="match status" value="1"/>
</dbReference>
<proteinExistence type="predicted"/>
<evidence type="ECO:0000256" key="7">
    <source>
        <dbReference type="ARBA" id="ARBA00022989"/>
    </source>
</evidence>
<keyword evidence="8" id="KW-0406">Ion transport</keyword>
<dbReference type="Gene3D" id="1.20.1250.20">
    <property type="entry name" value="MFS general substrate transporter like domains"/>
    <property type="match status" value="1"/>
</dbReference>
<feature type="transmembrane region" description="Helical" evidence="12">
    <location>
        <begin position="418"/>
        <end position="437"/>
    </location>
</feature>
<keyword evidence="9 12" id="KW-0472">Membrane</keyword>
<comment type="function">
    <text evidence="1">Mediates high-affinity intracellular uptake of the rare oligo-element molybdenum.</text>
</comment>
<protein>
    <recommendedName>
        <fullName evidence="3">Molybdate-anion transporter</fullName>
    </recommendedName>
    <alternativeName>
        <fullName evidence="10">Major facilitator superfamily domain-containing protein 5</fullName>
    </alternativeName>
    <alternativeName>
        <fullName evidence="11">Molybdate transporter 2 homolog</fullName>
    </alternativeName>
</protein>
<evidence type="ECO:0000256" key="11">
    <source>
        <dbReference type="ARBA" id="ARBA00032555"/>
    </source>
</evidence>
<evidence type="ECO:0000256" key="10">
    <source>
        <dbReference type="ARBA" id="ARBA00030646"/>
    </source>
</evidence>
<evidence type="ECO:0000313" key="13">
    <source>
        <dbReference type="EMBL" id="KAJ1527023.1"/>
    </source>
</evidence>
<feature type="transmembrane region" description="Helical" evidence="12">
    <location>
        <begin position="289"/>
        <end position="308"/>
    </location>
</feature>
<evidence type="ECO:0000256" key="2">
    <source>
        <dbReference type="ARBA" id="ARBA00004651"/>
    </source>
</evidence>
<feature type="transmembrane region" description="Helical" evidence="12">
    <location>
        <begin position="136"/>
        <end position="154"/>
    </location>
</feature>
<feature type="transmembrane region" description="Helical" evidence="12">
    <location>
        <begin position="77"/>
        <end position="96"/>
    </location>
</feature>
<keyword evidence="6 12" id="KW-0812">Transmembrane</keyword>
<dbReference type="Pfam" id="PF05631">
    <property type="entry name" value="MFS_5"/>
    <property type="match status" value="1"/>
</dbReference>
<evidence type="ECO:0000256" key="6">
    <source>
        <dbReference type="ARBA" id="ARBA00022692"/>
    </source>
</evidence>
<evidence type="ECO:0000256" key="5">
    <source>
        <dbReference type="ARBA" id="ARBA00022475"/>
    </source>
</evidence>
<reference evidence="13" key="1">
    <citation type="submission" date="2022-12" db="EMBL/GenBank/DDBJ databases">
        <title>Chromosome-level genome assembly of the bean flower thrips Megalurothrips usitatus.</title>
        <authorList>
            <person name="Ma L."/>
            <person name="Liu Q."/>
            <person name="Li H."/>
            <person name="Cai W."/>
        </authorList>
    </citation>
    <scope>NUCLEOTIDE SEQUENCE</scope>
    <source>
        <strain evidence="13">Cailab_2022a</strain>
    </source>
</reference>
<comment type="subcellular location">
    <subcellularLocation>
        <location evidence="2">Cell membrane</location>
        <topology evidence="2">Multi-pass membrane protein</topology>
    </subcellularLocation>
</comment>
<dbReference type="PANTHER" id="PTHR23516:SF1">
    <property type="entry name" value="MOLYBDATE-ANION TRANSPORTER"/>
    <property type="match status" value="1"/>
</dbReference>
<gene>
    <name evidence="13" type="ORF">ONE63_008567</name>
</gene>
<dbReference type="SUPFAM" id="SSF103473">
    <property type="entry name" value="MFS general substrate transporter"/>
    <property type="match status" value="1"/>
</dbReference>
<feature type="transmembrane region" description="Helical" evidence="12">
    <location>
        <begin position="46"/>
        <end position="65"/>
    </location>
</feature>
<feature type="transmembrane region" description="Helical" evidence="12">
    <location>
        <begin position="352"/>
        <end position="373"/>
    </location>
</feature>
<evidence type="ECO:0000256" key="3">
    <source>
        <dbReference type="ARBA" id="ARBA00021242"/>
    </source>
</evidence>
<dbReference type="InterPro" id="IPR036259">
    <property type="entry name" value="MFS_trans_sf"/>
</dbReference>
<comment type="caution">
    <text evidence="13">The sequence shown here is derived from an EMBL/GenBank/DDBJ whole genome shotgun (WGS) entry which is preliminary data.</text>
</comment>
<organism evidence="13 14">
    <name type="scientific">Megalurothrips usitatus</name>
    <name type="common">bean blossom thrips</name>
    <dbReference type="NCBI Taxonomy" id="439358"/>
    <lineage>
        <taxon>Eukaryota</taxon>
        <taxon>Metazoa</taxon>
        <taxon>Ecdysozoa</taxon>
        <taxon>Arthropoda</taxon>
        <taxon>Hexapoda</taxon>
        <taxon>Insecta</taxon>
        <taxon>Pterygota</taxon>
        <taxon>Neoptera</taxon>
        <taxon>Paraneoptera</taxon>
        <taxon>Thysanoptera</taxon>
        <taxon>Terebrantia</taxon>
        <taxon>Thripoidea</taxon>
        <taxon>Thripidae</taxon>
        <taxon>Megalurothrips</taxon>
    </lineage>
</organism>
<sequence length="458" mass="51161">MILEYSTIVILACATFTLFLRNRDSDDKIEGDAEKRIQFNHLQRRYLLVYLLATFSDWLQGPYVYRLYHEYNFDDSVISKLFLAGFLSSSIFGSVVGHLADRYGRKKLCVIFCLLYAFCCFTKAFQSMWVLLMSRFLSGIATSILFSAFNAWYIHEHVQHLQLPSEWMNNTFAKATFYNGFLAVVAGFVSSIAADLIGWGPLAPFMIAIPILLLAGLVTTLSWEENSGLISSPSSTFKNTTSKSLSMIFCTKDKILLHLGMVQMLYESAVYTFVIAWSPLLLPLNSSLGLLFAAFMLSIMLGSIIYSSIVSSGLSSPEHLLTLSMRMATASMIVVAILTTSEASQLSTQICYVAFLFFEVSVGIYFPAWGFLAGCTVPEDLRASVVSWFRLPMNILTCICLQWTWVNKQSVKSTPNPSAIYHSSFVMCVALLLVACWSSQRFATHYSQKLCGSSNGNV</sequence>
<dbReference type="GO" id="GO:0015098">
    <property type="term" value="F:molybdate ion transmembrane transporter activity"/>
    <property type="evidence" value="ECO:0007669"/>
    <property type="project" value="InterPro"/>
</dbReference>
<keyword evidence="5" id="KW-1003">Cell membrane</keyword>
<dbReference type="Proteomes" id="UP001075354">
    <property type="component" value="Chromosome 6"/>
</dbReference>
<keyword evidence="4" id="KW-0813">Transport</keyword>
<feature type="transmembrane region" description="Helical" evidence="12">
    <location>
        <begin position="320"/>
        <end position="340"/>
    </location>
</feature>
<evidence type="ECO:0000256" key="1">
    <source>
        <dbReference type="ARBA" id="ARBA00003019"/>
    </source>
</evidence>
<evidence type="ECO:0000313" key="14">
    <source>
        <dbReference type="Proteomes" id="UP001075354"/>
    </source>
</evidence>
<dbReference type="AlphaFoldDB" id="A0AAV7XQT2"/>
<dbReference type="GO" id="GO:0006811">
    <property type="term" value="P:monoatomic ion transport"/>
    <property type="evidence" value="ECO:0007669"/>
    <property type="project" value="UniProtKB-KW"/>
</dbReference>
<feature type="transmembrane region" description="Helical" evidence="12">
    <location>
        <begin position="108"/>
        <end position="130"/>
    </location>
</feature>
<keyword evidence="7 12" id="KW-1133">Transmembrane helix</keyword>
<evidence type="ECO:0000256" key="9">
    <source>
        <dbReference type="ARBA" id="ARBA00023136"/>
    </source>
</evidence>
<feature type="transmembrane region" description="Helical" evidence="12">
    <location>
        <begin position="175"/>
        <end position="197"/>
    </location>
</feature>
<dbReference type="EMBL" id="JAPTSV010000006">
    <property type="protein sequence ID" value="KAJ1527023.1"/>
    <property type="molecule type" value="Genomic_DNA"/>
</dbReference>
<evidence type="ECO:0000256" key="8">
    <source>
        <dbReference type="ARBA" id="ARBA00023065"/>
    </source>
</evidence>
<dbReference type="InterPro" id="IPR008509">
    <property type="entry name" value="MOT2/MFSD5"/>
</dbReference>
<feature type="transmembrane region" description="Helical" evidence="12">
    <location>
        <begin position="203"/>
        <end position="223"/>
    </location>
</feature>
<accession>A0AAV7XQT2</accession>
<feature type="transmembrane region" description="Helical" evidence="12">
    <location>
        <begin position="255"/>
        <end position="277"/>
    </location>
</feature>
<evidence type="ECO:0000256" key="4">
    <source>
        <dbReference type="ARBA" id="ARBA00022448"/>
    </source>
</evidence>
<dbReference type="GO" id="GO:0005886">
    <property type="term" value="C:plasma membrane"/>
    <property type="evidence" value="ECO:0007669"/>
    <property type="project" value="UniProtKB-SubCell"/>
</dbReference>
<name>A0AAV7XQT2_9NEOP</name>